<accession>A0A8S1Q6Y0</accession>
<dbReference type="PANTHER" id="PTHR23314">
    <property type="entry name" value="SPERM-ASSOCIATED ANTIGEN 6 ARMADILLO REPEAT-CONTAINING"/>
    <property type="match status" value="1"/>
</dbReference>
<dbReference type="AlphaFoldDB" id="A0A8S1Q6Y0"/>
<dbReference type="InterPro" id="IPR000225">
    <property type="entry name" value="Armadillo"/>
</dbReference>
<proteinExistence type="predicted"/>
<keyword evidence="1" id="KW-0677">Repeat</keyword>
<dbReference type="GO" id="GO:0015630">
    <property type="term" value="C:microtubule cytoskeleton"/>
    <property type="evidence" value="ECO:0007669"/>
    <property type="project" value="TreeGrafter"/>
</dbReference>
<gene>
    <name evidence="3" type="ORF">PPRIM_AZ9-3.1.T1470008</name>
    <name evidence="4" type="ORF">PPRIM_AZ9-3.1.T1500106</name>
</gene>
<dbReference type="SMART" id="SM00185">
    <property type="entry name" value="ARM"/>
    <property type="match status" value="7"/>
</dbReference>
<dbReference type="Pfam" id="PF00514">
    <property type="entry name" value="Arm"/>
    <property type="match status" value="2"/>
</dbReference>
<evidence type="ECO:0008006" key="6">
    <source>
        <dbReference type="Google" id="ProtNLM"/>
    </source>
</evidence>
<dbReference type="Pfam" id="PF02985">
    <property type="entry name" value="HEAT"/>
    <property type="match status" value="1"/>
</dbReference>
<dbReference type="GO" id="GO:0008017">
    <property type="term" value="F:microtubule binding"/>
    <property type="evidence" value="ECO:0007669"/>
    <property type="project" value="TreeGrafter"/>
</dbReference>
<evidence type="ECO:0000313" key="3">
    <source>
        <dbReference type="EMBL" id="CAD8111249.1"/>
    </source>
</evidence>
<feature type="repeat" description="ARM" evidence="2">
    <location>
        <begin position="124"/>
        <end position="166"/>
    </location>
</feature>
<evidence type="ECO:0000256" key="1">
    <source>
        <dbReference type="ARBA" id="ARBA00022737"/>
    </source>
</evidence>
<dbReference type="PANTHER" id="PTHR23314:SF0">
    <property type="entry name" value="SPERM-ASSOCIATED ANTIGEN 6"/>
    <property type="match status" value="1"/>
</dbReference>
<protein>
    <recommendedName>
        <fullName evidence="6">Sperm-associated antigen 6</fullName>
    </recommendedName>
</protein>
<dbReference type="Proteomes" id="UP000688137">
    <property type="component" value="Unassembled WGS sequence"/>
</dbReference>
<evidence type="ECO:0000313" key="4">
    <source>
        <dbReference type="EMBL" id="CAD8112242.1"/>
    </source>
</evidence>
<reference evidence="3" key="1">
    <citation type="submission" date="2021-01" db="EMBL/GenBank/DDBJ databases">
        <authorList>
            <consortium name="Genoscope - CEA"/>
            <person name="William W."/>
        </authorList>
    </citation>
    <scope>NUCLEOTIDE SEQUENCE</scope>
</reference>
<evidence type="ECO:0000256" key="2">
    <source>
        <dbReference type="PROSITE-ProRule" id="PRU00259"/>
    </source>
</evidence>
<dbReference type="GO" id="GO:0003341">
    <property type="term" value="P:cilium movement"/>
    <property type="evidence" value="ECO:0007669"/>
    <property type="project" value="TreeGrafter"/>
</dbReference>
<dbReference type="InterPro" id="IPR000357">
    <property type="entry name" value="HEAT"/>
</dbReference>
<sequence length="506" mass="54768">MSRAVLQPFEVYQKARVQFVQTVAELAKRPQNIEALQSAGVMSLLRPLLLDCVPSIQQSAALALGRLAKHSEDLAEAVVSNEILPQLVSSLGEQNRFYKKAAAFVLRCVAKHSSTLAMAVVNSGALEALVQCLEEFDPSVKEAAASALRYIAKHTADLAQAVVDAGAVPLLVLCIQEPETTLKRVSAGALSEICKHSAELAQNVVDAGAAPFLSALIPHHDAELKRSVCFCLANIAKHTIDLAEAIVDVDIFPKILYRLKDTDPGVRKAAATCIREIARQSQDLAKMICSAGAVVSIVDYINEAKGDARLPGIMTLGFIGAFDEALAMGIIAAKGIAPLKDALIKEPDQSVKSASAWSLGMIGGHSADHSRAMAEADVPSHLLAVYKFPESSEDLKKKSSQALKSILQMCTYLPALEPLISEAPPDILQYVLHQFQKTLPNDNAAKKQFVLSEGLKKIQEIKANPGSKLRQYIDEINSYYPPEIIQYYSAGYEQQLLKKLDDYNAD</sequence>
<dbReference type="EMBL" id="CAJJDM010000151">
    <property type="protein sequence ID" value="CAD8111249.1"/>
    <property type="molecule type" value="Genomic_DNA"/>
</dbReference>
<dbReference type="EMBL" id="CAJJDM010000155">
    <property type="protein sequence ID" value="CAD8112242.1"/>
    <property type="molecule type" value="Genomic_DNA"/>
</dbReference>
<comment type="caution">
    <text evidence="3">The sequence shown here is derived from an EMBL/GenBank/DDBJ whole genome shotgun (WGS) entry which is preliminary data.</text>
</comment>
<evidence type="ECO:0000313" key="5">
    <source>
        <dbReference type="Proteomes" id="UP000688137"/>
    </source>
</evidence>
<keyword evidence="5" id="KW-1185">Reference proteome</keyword>
<dbReference type="PROSITE" id="PS50176">
    <property type="entry name" value="ARM_REPEAT"/>
    <property type="match status" value="1"/>
</dbReference>
<name>A0A8S1Q6Y0_PARPR</name>
<organism evidence="3 5">
    <name type="scientific">Paramecium primaurelia</name>
    <dbReference type="NCBI Taxonomy" id="5886"/>
    <lineage>
        <taxon>Eukaryota</taxon>
        <taxon>Sar</taxon>
        <taxon>Alveolata</taxon>
        <taxon>Ciliophora</taxon>
        <taxon>Intramacronucleata</taxon>
        <taxon>Oligohymenophorea</taxon>
        <taxon>Peniculida</taxon>
        <taxon>Parameciidae</taxon>
        <taxon>Paramecium</taxon>
    </lineage>
</organism>
<dbReference type="OMA" id="CECIEQS"/>